<name>A0A450UQ48_9GAMM</name>
<evidence type="ECO:0000313" key="1">
    <source>
        <dbReference type="EMBL" id="VFJ94657.1"/>
    </source>
</evidence>
<sequence>MKAPRCHVQRAFLATIPTSRGRIALVCLFPARHSQMGQVLQKAGFALDTKSCFIGSRQSSVGGYGRNAAFAEEIIVIDGIQDPLRISTVGEIYPFALGKVG</sequence>
<reference evidence="1" key="1">
    <citation type="submission" date="2019-02" db="EMBL/GenBank/DDBJ databases">
        <authorList>
            <person name="Gruber-Vodicka R. H."/>
            <person name="Seah K. B. B."/>
        </authorList>
    </citation>
    <scope>NUCLEOTIDE SEQUENCE</scope>
    <source>
        <strain evidence="1">BECK_M7</strain>
    </source>
</reference>
<dbReference type="AlphaFoldDB" id="A0A450UQ48"/>
<dbReference type="EMBL" id="CAADFF010000061">
    <property type="protein sequence ID" value="VFJ94657.1"/>
    <property type="molecule type" value="Genomic_DNA"/>
</dbReference>
<organism evidence="1">
    <name type="scientific">Candidatus Kentrum sp. LFY</name>
    <dbReference type="NCBI Taxonomy" id="2126342"/>
    <lineage>
        <taxon>Bacteria</taxon>
        <taxon>Pseudomonadati</taxon>
        <taxon>Pseudomonadota</taxon>
        <taxon>Gammaproteobacteria</taxon>
        <taxon>Candidatus Kentrum</taxon>
    </lineage>
</organism>
<proteinExistence type="predicted"/>
<gene>
    <name evidence="1" type="ORF">BECKLFY1418B_GA0070995_106114</name>
</gene>
<accession>A0A450UQ48</accession>
<protein>
    <submittedName>
        <fullName evidence="1">Uncharacterized protein</fullName>
    </submittedName>
</protein>